<reference evidence="3" key="3">
    <citation type="submission" date="2022-06" db="UniProtKB">
        <authorList>
            <consortium name="EnsemblPlants"/>
        </authorList>
    </citation>
    <scope>IDENTIFICATION</scope>
</reference>
<dbReference type="AlphaFoldDB" id="A0A8R7QP47"/>
<organism evidence="3 4">
    <name type="scientific">Triticum urartu</name>
    <name type="common">Red wild einkorn</name>
    <name type="synonym">Crithodium urartu</name>
    <dbReference type="NCBI Taxonomy" id="4572"/>
    <lineage>
        <taxon>Eukaryota</taxon>
        <taxon>Viridiplantae</taxon>
        <taxon>Streptophyta</taxon>
        <taxon>Embryophyta</taxon>
        <taxon>Tracheophyta</taxon>
        <taxon>Spermatophyta</taxon>
        <taxon>Magnoliopsida</taxon>
        <taxon>Liliopsida</taxon>
        <taxon>Poales</taxon>
        <taxon>Poaceae</taxon>
        <taxon>BOP clade</taxon>
        <taxon>Pooideae</taxon>
        <taxon>Triticodae</taxon>
        <taxon>Triticeae</taxon>
        <taxon>Triticinae</taxon>
        <taxon>Triticum</taxon>
    </lineage>
</organism>
<feature type="signal peptide" evidence="2">
    <location>
        <begin position="1"/>
        <end position="32"/>
    </location>
</feature>
<proteinExistence type="predicted"/>
<evidence type="ECO:0000313" key="3">
    <source>
        <dbReference type="EnsemblPlants" id="TuG1812G0600002539.01.T02.cds239947"/>
    </source>
</evidence>
<feature type="chain" id="PRO_5035786873" evidence="2">
    <location>
        <begin position="33"/>
        <end position="122"/>
    </location>
</feature>
<keyword evidence="4" id="KW-1185">Reference proteome</keyword>
<reference evidence="4" key="1">
    <citation type="journal article" date="2013" name="Nature">
        <title>Draft genome of the wheat A-genome progenitor Triticum urartu.</title>
        <authorList>
            <person name="Ling H.Q."/>
            <person name="Zhao S."/>
            <person name="Liu D."/>
            <person name="Wang J."/>
            <person name="Sun H."/>
            <person name="Zhang C."/>
            <person name="Fan H."/>
            <person name="Li D."/>
            <person name="Dong L."/>
            <person name="Tao Y."/>
            <person name="Gao C."/>
            <person name="Wu H."/>
            <person name="Li Y."/>
            <person name="Cui Y."/>
            <person name="Guo X."/>
            <person name="Zheng S."/>
            <person name="Wang B."/>
            <person name="Yu K."/>
            <person name="Liang Q."/>
            <person name="Yang W."/>
            <person name="Lou X."/>
            <person name="Chen J."/>
            <person name="Feng M."/>
            <person name="Jian J."/>
            <person name="Zhang X."/>
            <person name="Luo G."/>
            <person name="Jiang Y."/>
            <person name="Liu J."/>
            <person name="Wang Z."/>
            <person name="Sha Y."/>
            <person name="Zhang B."/>
            <person name="Wu H."/>
            <person name="Tang D."/>
            <person name="Shen Q."/>
            <person name="Xue P."/>
            <person name="Zou S."/>
            <person name="Wang X."/>
            <person name="Liu X."/>
            <person name="Wang F."/>
            <person name="Yang Y."/>
            <person name="An X."/>
            <person name="Dong Z."/>
            <person name="Zhang K."/>
            <person name="Zhang X."/>
            <person name="Luo M.C."/>
            <person name="Dvorak J."/>
            <person name="Tong Y."/>
            <person name="Wang J."/>
            <person name="Yang H."/>
            <person name="Li Z."/>
            <person name="Wang D."/>
            <person name="Zhang A."/>
            <person name="Wang J."/>
        </authorList>
    </citation>
    <scope>NUCLEOTIDE SEQUENCE</scope>
    <source>
        <strain evidence="4">cv. G1812</strain>
    </source>
</reference>
<evidence type="ECO:0000313" key="4">
    <source>
        <dbReference type="Proteomes" id="UP000015106"/>
    </source>
</evidence>
<dbReference type="Gramene" id="TuG1812G0600002539.01.T02">
    <property type="protein sequence ID" value="TuG1812G0600002539.01.T02.cds239947"/>
    <property type="gene ID" value="TuG1812G0600002539.01"/>
</dbReference>
<name>A0A8R7QP47_TRIUA</name>
<feature type="region of interest" description="Disordered" evidence="1">
    <location>
        <begin position="58"/>
        <end position="122"/>
    </location>
</feature>
<gene>
    <name evidence="3" type="primary">LOC125513629</name>
</gene>
<sequence length="122" mass="13084">MAFSIHHPSTRPQVISCRLLFSSLLFSPPASGSSKHSASLPLSPPAWLLSSARRPPLRPALRLPASPRAGRALRPSPAPAGRRCGRSAPSCLRPGALRATSRAGCGDWGLPRPTSLRRRPRR</sequence>
<accession>A0A8R7QP47</accession>
<evidence type="ECO:0000256" key="1">
    <source>
        <dbReference type="SAM" id="MobiDB-lite"/>
    </source>
</evidence>
<feature type="compositionally biased region" description="Low complexity" evidence="1">
    <location>
        <begin position="58"/>
        <end position="82"/>
    </location>
</feature>
<evidence type="ECO:0000256" key="2">
    <source>
        <dbReference type="SAM" id="SignalP"/>
    </source>
</evidence>
<dbReference type="Proteomes" id="UP000015106">
    <property type="component" value="Chromosome 6"/>
</dbReference>
<keyword evidence="2" id="KW-0732">Signal</keyword>
<dbReference type="EnsemblPlants" id="TuG1812G0600002539.01.T02">
    <property type="protein sequence ID" value="TuG1812G0600002539.01.T02.cds239947"/>
    <property type="gene ID" value="TuG1812G0600002539.01"/>
</dbReference>
<protein>
    <submittedName>
        <fullName evidence="3">Uncharacterized protein</fullName>
    </submittedName>
</protein>
<reference evidence="3" key="2">
    <citation type="submission" date="2018-03" db="EMBL/GenBank/DDBJ databases">
        <title>The Triticum urartu genome reveals the dynamic nature of wheat genome evolution.</title>
        <authorList>
            <person name="Ling H."/>
            <person name="Ma B."/>
            <person name="Shi X."/>
            <person name="Liu H."/>
            <person name="Dong L."/>
            <person name="Sun H."/>
            <person name="Cao Y."/>
            <person name="Gao Q."/>
            <person name="Zheng S."/>
            <person name="Li Y."/>
            <person name="Yu Y."/>
            <person name="Du H."/>
            <person name="Qi M."/>
            <person name="Li Y."/>
            <person name="Yu H."/>
            <person name="Cui Y."/>
            <person name="Wang N."/>
            <person name="Chen C."/>
            <person name="Wu H."/>
            <person name="Zhao Y."/>
            <person name="Zhang J."/>
            <person name="Li Y."/>
            <person name="Zhou W."/>
            <person name="Zhang B."/>
            <person name="Hu W."/>
            <person name="Eijk M."/>
            <person name="Tang J."/>
            <person name="Witsenboer H."/>
            <person name="Zhao S."/>
            <person name="Li Z."/>
            <person name="Zhang A."/>
            <person name="Wang D."/>
            <person name="Liang C."/>
        </authorList>
    </citation>
    <scope>NUCLEOTIDE SEQUENCE [LARGE SCALE GENOMIC DNA]</scope>
    <source>
        <strain evidence="3">cv. G1812</strain>
    </source>
</reference>